<dbReference type="Proteomes" id="UP000249723">
    <property type="component" value="Unassembled WGS sequence"/>
</dbReference>
<dbReference type="EMBL" id="FMWP01000087">
    <property type="protein sequence ID" value="SCZ95930.1"/>
    <property type="molecule type" value="Genomic_DNA"/>
</dbReference>
<accession>A0A2X0MNP5</accession>
<dbReference type="STRING" id="289078.A0A2X0MNP5"/>
<organism evidence="2 3">
    <name type="scientific">Microbotryum saponariae</name>
    <dbReference type="NCBI Taxonomy" id="289078"/>
    <lineage>
        <taxon>Eukaryota</taxon>
        <taxon>Fungi</taxon>
        <taxon>Dikarya</taxon>
        <taxon>Basidiomycota</taxon>
        <taxon>Pucciniomycotina</taxon>
        <taxon>Microbotryomycetes</taxon>
        <taxon>Microbotryales</taxon>
        <taxon>Microbotryaceae</taxon>
        <taxon>Microbotryum</taxon>
    </lineage>
</organism>
<dbReference type="AlphaFoldDB" id="A0A2X0MNP5"/>
<keyword evidence="3" id="KW-1185">Reference proteome</keyword>
<evidence type="ECO:0000313" key="2">
    <source>
        <dbReference type="EMBL" id="SCZ95930.1"/>
    </source>
</evidence>
<name>A0A2X0MNP5_9BASI</name>
<gene>
    <name evidence="2" type="ORF">BZ3500_MVSOF-1268-A1-R1_CHR8-1G09890</name>
</gene>
<sequence>MARRSAIQQERDRVQLEIENTEDALDKLVSFNYSLMQEMEMDSQSDYSTDATGTDTDASDGDAEYLDALKELRNDQFHSNYNSALAAEAHLEALHCEAADLARQRYLNRAHKYTPRPPGHGLDRCLDEDRQLNDEDFATELRMSRQAFNELYEAVSLNLIM</sequence>
<protein>
    <submittedName>
        <fullName evidence="2">BZ3500_MvSof-1268-A1-R1_Chr8-1g09890 protein</fullName>
    </submittedName>
</protein>
<evidence type="ECO:0000256" key="1">
    <source>
        <dbReference type="SAM" id="MobiDB-lite"/>
    </source>
</evidence>
<proteinExistence type="predicted"/>
<evidence type="ECO:0000313" key="3">
    <source>
        <dbReference type="Proteomes" id="UP000249723"/>
    </source>
</evidence>
<feature type="compositionally biased region" description="Low complexity" evidence="1">
    <location>
        <begin position="45"/>
        <end position="56"/>
    </location>
</feature>
<feature type="region of interest" description="Disordered" evidence="1">
    <location>
        <begin position="40"/>
        <end position="61"/>
    </location>
</feature>
<reference evidence="3" key="1">
    <citation type="submission" date="2016-10" db="EMBL/GenBank/DDBJ databases">
        <authorList>
            <person name="Jeantristanb JTB J.-T."/>
            <person name="Ricardo R."/>
        </authorList>
    </citation>
    <scope>NUCLEOTIDE SEQUENCE [LARGE SCALE GENOMIC DNA]</scope>
</reference>